<evidence type="ECO:0000313" key="13">
    <source>
        <dbReference type="EMBL" id="KAJ5311119.1"/>
    </source>
</evidence>
<feature type="signal peptide" evidence="11">
    <location>
        <begin position="1"/>
        <end position="17"/>
    </location>
</feature>
<protein>
    <recommendedName>
        <fullName evidence="10">Beta-xylanase</fullName>
        <ecNumber evidence="10">3.2.1.8</ecNumber>
    </recommendedName>
</protein>
<gene>
    <name evidence="13" type="ORF">N7476_006979</name>
</gene>
<evidence type="ECO:0000256" key="8">
    <source>
        <dbReference type="ARBA" id="ARBA00023277"/>
    </source>
</evidence>
<dbReference type="OrthoDB" id="3055998at2759"/>
<keyword evidence="6" id="KW-0858">Xylan degradation</keyword>
<accession>A0A9W9PTN9</accession>
<dbReference type="PROSITE" id="PS51760">
    <property type="entry name" value="GH10_2"/>
    <property type="match status" value="1"/>
</dbReference>
<dbReference type="SUPFAM" id="SSF51445">
    <property type="entry name" value="(Trans)glycosidases"/>
    <property type="match status" value="1"/>
</dbReference>
<dbReference type="Pfam" id="PF00331">
    <property type="entry name" value="Glyco_hydro_10"/>
    <property type="match status" value="1"/>
</dbReference>
<keyword evidence="5" id="KW-0964">Secreted</keyword>
<dbReference type="SMART" id="SM00633">
    <property type="entry name" value="Glyco_10"/>
    <property type="match status" value="1"/>
</dbReference>
<evidence type="ECO:0000256" key="1">
    <source>
        <dbReference type="ARBA" id="ARBA00000681"/>
    </source>
</evidence>
<dbReference type="GO" id="GO:0005576">
    <property type="term" value="C:extracellular region"/>
    <property type="evidence" value="ECO:0007669"/>
    <property type="project" value="UniProtKB-SubCell"/>
</dbReference>
<dbReference type="InterPro" id="IPR017853">
    <property type="entry name" value="GH"/>
</dbReference>
<evidence type="ECO:0000256" key="6">
    <source>
        <dbReference type="ARBA" id="ARBA00022651"/>
    </source>
</evidence>
<dbReference type="Proteomes" id="UP001147746">
    <property type="component" value="Unassembled WGS sequence"/>
</dbReference>
<reference evidence="13" key="1">
    <citation type="submission" date="2022-12" db="EMBL/GenBank/DDBJ databases">
        <authorList>
            <person name="Petersen C."/>
        </authorList>
    </citation>
    <scope>NUCLEOTIDE SEQUENCE</scope>
    <source>
        <strain evidence="13">IBT 21472</strain>
    </source>
</reference>
<dbReference type="EC" id="3.2.1.8" evidence="10"/>
<dbReference type="PANTHER" id="PTHR31490:SF35">
    <property type="entry name" value="ENDO-1,4-BETA-XYLANASE"/>
    <property type="match status" value="1"/>
</dbReference>
<evidence type="ECO:0000256" key="2">
    <source>
        <dbReference type="ARBA" id="ARBA00004613"/>
    </source>
</evidence>
<sequence>MRTIIAATALLACLSHAAPHQSHSQPKGDIDLNSIAQRHGKLWVGTAADIPGTAETTDAAYLKVLQKNFGEMTPANAMKFMYTEPEQNVFNFTDGDEFLEVAEKYNARVRCHNLVWVSQLSDFVTSTNWTAEALTLVMKNHIFKTVQHFGRRCYSWDVVNEALNSDGSFSSSVWYDTIGEDYFYLAYKYAQEALAEIGAHDVKLYYNDYGIENPGTKATAVLGLVSELHKREIRIDGVGLESHFIVGETPSLADQLSTKKAYIKANLDVVITELDIRFAETPYYTATVQQQQAADYYTSVTSCIQAGPRCVGIVVWDFDDAYSWVPGTFAGQGGADLFNSTLQAKPAYYAVAEALEGKTCSVC</sequence>
<reference evidence="13" key="2">
    <citation type="journal article" date="2023" name="IMA Fungus">
        <title>Comparative genomic study of the Penicillium genus elucidates a diverse pangenome and 15 lateral gene transfer events.</title>
        <authorList>
            <person name="Petersen C."/>
            <person name="Sorensen T."/>
            <person name="Nielsen M.R."/>
            <person name="Sondergaard T.E."/>
            <person name="Sorensen J.L."/>
            <person name="Fitzpatrick D.A."/>
            <person name="Frisvad J.C."/>
            <person name="Nielsen K.L."/>
        </authorList>
    </citation>
    <scope>NUCLEOTIDE SEQUENCE</scope>
    <source>
        <strain evidence="13">IBT 21472</strain>
    </source>
</reference>
<evidence type="ECO:0000256" key="5">
    <source>
        <dbReference type="ARBA" id="ARBA00022525"/>
    </source>
</evidence>
<name>A0A9W9PTN9_9EURO</name>
<organism evidence="13 14">
    <name type="scientific">Penicillium atrosanguineum</name>
    <dbReference type="NCBI Taxonomy" id="1132637"/>
    <lineage>
        <taxon>Eukaryota</taxon>
        <taxon>Fungi</taxon>
        <taxon>Dikarya</taxon>
        <taxon>Ascomycota</taxon>
        <taxon>Pezizomycotina</taxon>
        <taxon>Eurotiomycetes</taxon>
        <taxon>Eurotiomycetidae</taxon>
        <taxon>Eurotiales</taxon>
        <taxon>Aspergillaceae</taxon>
        <taxon>Penicillium</taxon>
    </lineage>
</organism>
<feature type="chain" id="PRO_5040956961" description="Beta-xylanase" evidence="11">
    <location>
        <begin position="18"/>
        <end position="363"/>
    </location>
</feature>
<dbReference type="InterPro" id="IPR044846">
    <property type="entry name" value="GH10"/>
</dbReference>
<comment type="caution">
    <text evidence="13">The sequence shown here is derived from an EMBL/GenBank/DDBJ whole genome shotgun (WGS) entry which is preliminary data.</text>
</comment>
<evidence type="ECO:0000256" key="9">
    <source>
        <dbReference type="ARBA" id="ARBA00023326"/>
    </source>
</evidence>
<comment type="similarity">
    <text evidence="4 10">Belongs to the glycosyl hydrolase 10 (cellulase F) family.</text>
</comment>
<comment type="pathway">
    <text evidence="3">Glycan degradation; xylan degradation.</text>
</comment>
<keyword evidence="9 10" id="KW-0624">Polysaccharide degradation</keyword>
<comment type="catalytic activity">
    <reaction evidence="1 10">
        <text>Endohydrolysis of (1-&gt;4)-beta-D-xylosidic linkages in xylans.</text>
        <dbReference type="EC" id="3.2.1.8"/>
    </reaction>
</comment>
<proteinExistence type="inferred from homology"/>
<evidence type="ECO:0000256" key="4">
    <source>
        <dbReference type="ARBA" id="ARBA00007495"/>
    </source>
</evidence>
<dbReference type="AlphaFoldDB" id="A0A9W9PTN9"/>
<dbReference type="PANTHER" id="PTHR31490">
    <property type="entry name" value="GLYCOSYL HYDROLASE"/>
    <property type="match status" value="1"/>
</dbReference>
<evidence type="ECO:0000256" key="10">
    <source>
        <dbReference type="RuleBase" id="RU361174"/>
    </source>
</evidence>
<keyword evidence="10" id="KW-0326">Glycosidase</keyword>
<dbReference type="GO" id="GO:0045493">
    <property type="term" value="P:xylan catabolic process"/>
    <property type="evidence" value="ECO:0007669"/>
    <property type="project" value="UniProtKB-KW"/>
</dbReference>
<dbReference type="PRINTS" id="PR00134">
    <property type="entry name" value="GLHYDRLASE10"/>
</dbReference>
<evidence type="ECO:0000313" key="14">
    <source>
        <dbReference type="Proteomes" id="UP001147746"/>
    </source>
</evidence>
<dbReference type="Gene3D" id="3.20.20.80">
    <property type="entry name" value="Glycosidases"/>
    <property type="match status" value="1"/>
</dbReference>
<keyword evidence="11" id="KW-0732">Signal</keyword>
<keyword evidence="7 10" id="KW-0378">Hydrolase</keyword>
<dbReference type="InterPro" id="IPR001000">
    <property type="entry name" value="GH10_dom"/>
</dbReference>
<keyword evidence="14" id="KW-1185">Reference proteome</keyword>
<evidence type="ECO:0000259" key="12">
    <source>
        <dbReference type="PROSITE" id="PS51760"/>
    </source>
</evidence>
<evidence type="ECO:0000256" key="3">
    <source>
        <dbReference type="ARBA" id="ARBA00004851"/>
    </source>
</evidence>
<keyword evidence="8 10" id="KW-0119">Carbohydrate metabolism</keyword>
<evidence type="ECO:0000256" key="7">
    <source>
        <dbReference type="ARBA" id="ARBA00022801"/>
    </source>
</evidence>
<dbReference type="GO" id="GO:0031176">
    <property type="term" value="F:endo-1,4-beta-xylanase activity"/>
    <property type="evidence" value="ECO:0007669"/>
    <property type="project" value="UniProtKB-EC"/>
</dbReference>
<dbReference type="EMBL" id="JAPZBO010000007">
    <property type="protein sequence ID" value="KAJ5311119.1"/>
    <property type="molecule type" value="Genomic_DNA"/>
</dbReference>
<evidence type="ECO:0000256" key="11">
    <source>
        <dbReference type="SAM" id="SignalP"/>
    </source>
</evidence>
<comment type="subcellular location">
    <subcellularLocation>
        <location evidence="2">Secreted</location>
    </subcellularLocation>
</comment>
<feature type="domain" description="GH10" evidence="12">
    <location>
        <begin position="47"/>
        <end position="354"/>
    </location>
</feature>